<dbReference type="OrthoDB" id="4721035at2759"/>
<reference evidence="3 4" key="1">
    <citation type="submission" date="2016-12" db="EMBL/GenBank/DDBJ databases">
        <title>The genomes of Aspergillus section Nigri reveals drivers in fungal speciation.</title>
        <authorList>
            <consortium name="DOE Joint Genome Institute"/>
            <person name="Vesth T.C."/>
            <person name="Nybo J."/>
            <person name="Theobald S."/>
            <person name="Brandl J."/>
            <person name="Frisvad J.C."/>
            <person name="Nielsen K.F."/>
            <person name="Lyhne E.K."/>
            <person name="Kogle M.E."/>
            <person name="Kuo A."/>
            <person name="Riley R."/>
            <person name="Clum A."/>
            <person name="Nolan M."/>
            <person name="Lipzen A."/>
            <person name="Salamov A."/>
            <person name="Henrissat B."/>
            <person name="Wiebenga A."/>
            <person name="De Vries R.P."/>
            <person name="Grigoriev I.V."/>
            <person name="Mortensen U.H."/>
            <person name="Andersen M.R."/>
            <person name="Baker S.E."/>
        </authorList>
    </citation>
    <scope>NUCLEOTIDE SEQUENCE [LARGE SCALE GENOMIC DNA]</scope>
    <source>
        <strain evidence="3 4">CBS 117.55</strain>
    </source>
</reference>
<dbReference type="GeneID" id="37061604"/>
<accession>A0A317WAE7</accession>
<keyword evidence="2" id="KW-1133">Transmembrane helix</keyword>
<gene>
    <name evidence="3" type="ORF">BO70DRAFT_290754</name>
</gene>
<keyword evidence="2" id="KW-0812">Transmembrane</keyword>
<proteinExistence type="predicted"/>
<sequence length="714" mass="77858">MASSLFKPKALGVDRHGDPPESPPVDQPLAPRQAKSLFVVLLILAIYTTIMSGLFFIIACLKPFYGDWIGRSGNLSASSASLLSALLAKTIELSYVTVCVAFLGQLLSRRALRHGSEGVSVADMTLRTWITQPGSLLMQWEVLRYSGWTILGVITLVVALVAMLYTTAAEALVSPDLVLGPVRHRVLQGNVSTEYSNPYYLENNCQTPITSAMDPVYWNSTCLAIELAGRAFHDFDQYIQDWAIQVQSGNDTSTSLVSRPKPYGQLYDNTTVTGHWIEIVNTTEVSSQYGRMVNNVTAAYPHAGLFAAARDPKNHIQQPVDLSGEGKYILQASVPVPAVNVLCAGLSTEDLKPMIYTEWPDHETFNASTWYADTLAVSTTNATVIDDLFGFDSDNQAPVFPIYPVAMNTIINPRVLNTTYLYLLGASPAGHNPPYVMCGLRGKQSGKCSVKYQVDSSGGVLSAICEDPSDALQYDRLSDPGMVEDEWDVNWKSVAWEWADSVTLGSGITGGDASIERMLMEMVPAFDNATNTSSLASNLPSTGEALAVMAGTTLLLGSQDSPFVPFWNYTNSTLDPPVVQIFNATLQSAGYASGRVTDWQQVFYVILAVVFVTNVVCLAFILLQLRGHLVTDFTEPPNLFALAVSSPDTSRLAGMAGEAPSGPRLRERWHVGVREESGHFFIRTRMEREAAMYSTARDVGDRDAVEVIVEEESS</sequence>
<keyword evidence="4" id="KW-1185">Reference proteome</keyword>
<feature type="transmembrane region" description="Helical" evidence="2">
    <location>
        <begin position="145"/>
        <end position="165"/>
    </location>
</feature>
<dbReference type="AlphaFoldDB" id="A0A317WAE7"/>
<comment type="caution">
    <text evidence="3">The sequence shown here is derived from an EMBL/GenBank/DDBJ whole genome shotgun (WGS) entry which is preliminary data.</text>
</comment>
<protein>
    <submittedName>
        <fullName evidence="3">Uncharacterized protein</fullName>
    </submittedName>
</protein>
<keyword evidence="2" id="KW-0472">Membrane</keyword>
<evidence type="ECO:0000313" key="4">
    <source>
        <dbReference type="Proteomes" id="UP000247233"/>
    </source>
</evidence>
<dbReference type="EMBL" id="MSFL01000010">
    <property type="protein sequence ID" value="PWY83353.1"/>
    <property type="molecule type" value="Genomic_DNA"/>
</dbReference>
<dbReference type="Proteomes" id="UP000247233">
    <property type="component" value="Unassembled WGS sequence"/>
</dbReference>
<feature type="transmembrane region" description="Helical" evidence="2">
    <location>
        <begin position="37"/>
        <end position="59"/>
    </location>
</feature>
<evidence type="ECO:0000256" key="2">
    <source>
        <dbReference type="SAM" id="Phobius"/>
    </source>
</evidence>
<feature type="transmembrane region" description="Helical" evidence="2">
    <location>
        <begin position="602"/>
        <end position="623"/>
    </location>
</feature>
<dbReference type="STRING" id="1448321.A0A317WAE7"/>
<name>A0A317WAE7_9EURO</name>
<evidence type="ECO:0000256" key="1">
    <source>
        <dbReference type="SAM" id="MobiDB-lite"/>
    </source>
</evidence>
<dbReference type="VEuPathDB" id="FungiDB:BO70DRAFT_290754"/>
<organism evidence="3 4">
    <name type="scientific">Aspergillus heteromorphus CBS 117.55</name>
    <dbReference type="NCBI Taxonomy" id="1448321"/>
    <lineage>
        <taxon>Eukaryota</taxon>
        <taxon>Fungi</taxon>
        <taxon>Dikarya</taxon>
        <taxon>Ascomycota</taxon>
        <taxon>Pezizomycotina</taxon>
        <taxon>Eurotiomycetes</taxon>
        <taxon>Eurotiomycetidae</taxon>
        <taxon>Eurotiales</taxon>
        <taxon>Aspergillaceae</taxon>
        <taxon>Aspergillus</taxon>
        <taxon>Aspergillus subgen. Circumdati</taxon>
    </lineage>
</organism>
<feature type="transmembrane region" description="Helical" evidence="2">
    <location>
        <begin position="79"/>
        <end position="103"/>
    </location>
</feature>
<evidence type="ECO:0000313" key="3">
    <source>
        <dbReference type="EMBL" id="PWY83353.1"/>
    </source>
</evidence>
<dbReference type="RefSeq" id="XP_025399796.1">
    <property type="nucleotide sequence ID" value="XM_025539367.1"/>
</dbReference>
<feature type="region of interest" description="Disordered" evidence="1">
    <location>
        <begin position="1"/>
        <end position="28"/>
    </location>
</feature>